<evidence type="ECO:0000256" key="1">
    <source>
        <dbReference type="ARBA" id="ARBA00004496"/>
    </source>
</evidence>
<dbReference type="PANTHER" id="PTHR36438">
    <property type="entry name" value="IRON-SULFUR CLUSTER REPAIR PROTEIN YTFE"/>
    <property type="match status" value="1"/>
</dbReference>
<reference evidence="2" key="1">
    <citation type="submission" date="2022-04" db="EMBL/GenBank/DDBJ databases">
        <title>Flavobacterium pygoscelis sp. nov. isolated from Chinstrap chick (Pygoscelis antarcticus).</title>
        <authorList>
            <person name="Irgang R."/>
            <person name="Poblete-Morales M."/>
            <person name="Avendano-Herrera R."/>
        </authorList>
    </citation>
    <scope>NUCLEOTIDE SEQUENCE</scope>
    <source>
        <strain evidence="2">I-SCBP12n</strain>
    </source>
</reference>
<dbReference type="GO" id="GO:0005737">
    <property type="term" value="C:cytoplasm"/>
    <property type="evidence" value="ECO:0007669"/>
    <property type="project" value="UniProtKB-SubCell"/>
</dbReference>
<keyword evidence="3" id="KW-1185">Reference proteome</keyword>
<evidence type="ECO:0000313" key="2">
    <source>
        <dbReference type="EMBL" id="MCK8140540.1"/>
    </source>
</evidence>
<dbReference type="PANTHER" id="PTHR36438:SF1">
    <property type="entry name" value="IRON-SULFUR CLUSTER REPAIR PROTEIN YTFE"/>
    <property type="match status" value="1"/>
</dbReference>
<gene>
    <name evidence="2" type="ORF">MW871_01405</name>
</gene>
<sequence length="245" mass="28960">MFSLKNNTLSELVTEDYRLAPVFKKYGIDYYCRGERTLQEVCESKNISSKILVQDLQNAIAVTDTKQLDFHSWSISELACYIEEKHHSYIKNRAPKIIENLFVLCKEYGDLRPELTCIMELFTKVFKKIENHNNKERFVLFPYVRKMGNLIENKETIDCKYLGIIKIHSQNIIQENNFEGQHFLEIRELCNNYAVQNKECNAYKVVMELLNDFETKLELQLHLENNLLYPKALEVEALLLKNRCF</sequence>
<name>A0A9X1XNH3_9FLAO</name>
<comment type="subcellular location">
    <subcellularLocation>
        <location evidence="1">Cytoplasm</location>
    </subcellularLocation>
</comment>
<evidence type="ECO:0000313" key="3">
    <source>
        <dbReference type="Proteomes" id="UP001139260"/>
    </source>
</evidence>
<organism evidence="2 3">
    <name type="scientific">Flavobacterium pygoscelis</name>
    <dbReference type="NCBI Taxonomy" id="2893176"/>
    <lineage>
        <taxon>Bacteria</taxon>
        <taxon>Pseudomonadati</taxon>
        <taxon>Bacteroidota</taxon>
        <taxon>Flavobacteriia</taxon>
        <taxon>Flavobacteriales</taxon>
        <taxon>Flavobacteriaceae</taxon>
        <taxon>Flavobacterium</taxon>
    </lineage>
</organism>
<dbReference type="Gene3D" id="1.20.120.520">
    <property type="entry name" value="nmb1532 protein domain like"/>
    <property type="match status" value="1"/>
</dbReference>
<accession>A0A9X1XNH3</accession>
<dbReference type="Proteomes" id="UP001139260">
    <property type="component" value="Unassembled WGS sequence"/>
</dbReference>
<dbReference type="Pfam" id="PF04405">
    <property type="entry name" value="ScdA_N"/>
    <property type="match status" value="1"/>
</dbReference>
<dbReference type="RefSeq" id="WP_248427305.1">
    <property type="nucleotide sequence ID" value="NZ_JALNUB010000001.1"/>
</dbReference>
<dbReference type="InterPro" id="IPR019903">
    <property type="entry name" value="RIC_family"/>
</dbReference>
<dbReference type="EMBL" id="JALNUB010000001">
    <property type="protein sequence ID" value="MCK8140540.1"/>
    <property type="molecule type" value="Genomic_DNA"/>
</dbReference>
<dbReference type="AlphaFoldDB" id="A0A9X1XNH3"/>
<protein>
    <submittedName>
        <fullName evidence="2">DUF542 domain-containing protein</fullName>
    </submittedName>
</protein>
<comment type="caution">
    <text evidence="2">The sequence shown here is derived from an EMBL/GenBank/DDBJ whole genome shotgun (WGS) entry which is preliminary data.</text>
</comment>
<proteinExistence type="predicted"/>